<reference evidence="2" key="2">
    <citation type="journal article" date="2017" name="Genome Announc.">
        <title>Draft genome sequence of Paludibacter jiangxiensis NM7(T), a propionate-producing fermentative bacterium.</title>
        <authorList>
            <person name="Qiu Y.-L."/>
            <person name="Tourlousse D.M."/>
            <person name="Matsuura N."/>
            <person name="Ohashi A."/>
            <person name="Sekiguchi Y."/>
        </authorList>
    </citation>
    <scope>NUCLEOTIDE SEQUENCE [LARGE SCALE GENOMIC DNA]</scope>
    <source>
        <strain evidence="2">NM7</strain>
    </source>
</reference>
<sequence>MKLFHYIIFIVTMISVFSCKQQEKRFINQGFIEKLASDKAPFRYDFFFLFVKGDSNNLIVTCLADLHNCYQGKCEYKGMSFKDFLAEALNQNLVFQSNQLTNYRKVFILNDSIRKMYQEKGFDSIKAKYYNEKKQWMVSGLSESFKYSIMYYFFLNNYVVGIDDVSGSCVMIPQKDIPSLQM</sequence>
<dbReference type="AlphaFoldDB" id="A0A161LHS9"/>
<gene>
    <name evidence="1" type="ORF">PJIAN_1360</name>
</gene>
<protein>
    <recommendedName>
        <fullName evidence="3">Lipoprotein</fullName>
    </recommendedName>
</protein>
<dbReference type="RefSeq" id="WP_153802447.1">
    <property type="nucleotide sequence ID" value="NZ_BDCR01000001.1"/>
</dbReference>
<dbReference type="PROSITE" id="PS51257">
    <property type="entry name" value="PROKAR_LIPOPROTEIN"/>
    <property type="match status" value="1"/>
</dbReference>
<name>A0A161LHS9_9BACT</name>
<comment type="caution">
    <text evidence="1">The sequence shown here is derived from an EMBL/GenBank/DDBJ whole genome shotgun (WGS) entry which is preliminary data.</text>
</comment>
<keyword evidence="2" id="KW-1185">Reference proteome</keyword>
<reference evidence="2" key="1">
    <citation type="submission" date="2016-04" db="EMBL/GenBank/DDBJ databases">
        <title>Draft genome sequence of Paludibacter jiangxiensis strain NM7.</title>
        <authorList>
            <person name="Qiu Y."/>
            <person name="Matsuura N."/>
            <person name="Ohashi A."/>
            <person name="Tourlousse M.D."/>
            <person name="Sekiguchi Y."/>
        </authorList>
    </citation>
    <scope>NUCLEOTIDE SEQUENCE [LARGE SCALE GENOMIC DNA]</scope>
    <source>
        <strain evidence="2">NM7</strain>
    </source>
</reference>
<dbReference type="EMBL" id="BDCR01000001">
    <property type="protein sequence ID" value="GAT61776.1"/>
    <property type="molecule type" value="Genomic_DNA"/>
</dbReference>
<dbReference type="STRING" id="681398.PJIAN_1360"/>
<accession>A0A161LHS9</accession>
<evidence type="ECO:0000313" key="2">
    <source>
        <dbReference type="Proteomes" id="UP000076586"/>
    </source>
</evidence>
<dbReference type="OrthoDB" id="1358715at2"/>
<evidence type="ECO:0000313" key="1">
    <source>
        <dbReference type="EMBL" id="GAT61776.1"/>
    </source>
</evidence>
<evidence type="ECO:0008006" key="3">
    <source>
        <dbReference type="Google" id="ProtNLM"/>
    </source>
</evidence>
<proteinExistence type="predicted"/>
<dbReference type="Proteomes" id="UP000076586">
    <property type="component" value="Unassembled WGS sequence"/>
</dbReference>
<organism evidence="1 2">
    <name type="scientific">Paludibacter jiangxiensis</name>
    <dbReference type="NCBI Taxonomy" id="681398"/>
    <lineage>
        <taxon>Bacteria</taxon>
        <taxon>Pseudomonadati</taxon>
        <taxon>Bacteroidota</taxon>
        <taxon>Bacteroidia</taxon>
        <taxon>Bacteroidales</taxon>
        <taxon>Paludibacteraceae</taxon>
        <taxon>Paludibacter</taxon>
    </lineage>
</organism>